<keyword evidence="9" id="KW-1185">Reference proteome</keyword>
<dbReference type="Gene3D" id="2.160.20.70">
    <property type="match status" value="1"/>
</dbReference>
<evidence type="ECO:0000256" key="1">
    <source>
        <dbReference type="ARBA" id="ARBA00006291"/>
    </source>
</evidence>
<evidence type="ECO:0000313" key="8">
    <source>
        <dbReference type="EMBL" id="RAK59852.1"/>
    </source>
</evidence>
<dbReference type="Gene3D" id="3.30.70.260">
    <property type="match status" value="1"/>
</dbReference>
<sequence length="242" mass="25211">MAGVGPMSAAAQDAPLAPKVRFWNRSFMALVVAPDFPMADWFAALDHELARAPAFFRGRPLVVDLSAAGAKDGAVAAIVLDGFEARDLRLVGVEGVDASLLAGTPWARLARGLPGRDLAAPPQEGPAPDVRPAPGTLLIDRPVRSGQSIVFEAGDVTVIGAVASGAEVIAGGSIHVYGPLRGRAIAGLRSGPEARIFCARLEAELVGIDRLFRVAEHWGAPLHGRPAQVLCDRGALRLSALD</sequence>
<dbReference type="InterPro" id="IPR016098">
    <property type="entry name" value="CAP/MinC_C"/>
</dbReference>
<dbReference type="InterPro" id="IPR036145">
    <property type="entry name" value="MinC_C_sf"/>
</dbReference>
<organism evidence="8 9">
    <name type="scientific">Phenylobacterium hankyongense</name>
    <dbReference type="NCBI Taxonomy" id="1813876"/>
    <lineage>
        <taxon>Bacteria</taxon>
        <taxon>Pseudomonadati</taxon>
        <taxon>Pseudomonadota</taxon>
        <taxon>Alphaproteobacteria</taxon>
        <taxon>Caulobacterales</taxon>
        <taxon>Caulobacteraceae</taxon>
        <taxon>Phenylobacterium</taxon>
    </lineage>
</organism>
<dbReference type="AlphaFoldDB" id="A0A328AXM1"/>
<keyword evidence="2 6" id="KW-0132">Cell division</keyword>
<dbReference type="GO" id="GO:0000917">
    <property type="term" value="P:division septum assembly"/>
    <property type="evidence" value="ECO:0007669"/>
    <property type="project" value="UniProtKB-KW"/>
</dbReference>
<comment type="subunit">
    <text evidence="6">Interacts with MinD and FtsZ.</text>
</comment>
<evidence type="ECO:0000256" key="4">
    <source>
        <dbReference type="ARBA" id="ARBA00023306"/>
    </source>
</evidence>
<dbReference type="GO" id="GO:1901891">
    <property type="term" value="P:regulation of cell septum assembly"/>
    <property type="evidence" value="ECO:0007669"/>
    <property type="project" value="InterPro"/>
</dbReference>
<comment type="caution">
    <text evidence="8">The sequence shown here is derived from an EMBL/GenBank/DDBJ whole genome shotgun (WGS) entry which is preliminary data.</text>
</comment>
<comment type="similarity">
    <text evidence="1 6">Belongs to the MinC family.</text>
</comment>
<name>A0A328AXM1_9CAUL</name>
<evidence type="ECO:0000256" key="3">
    <source>
        <dbReference type="ARBA" id="ARBA00023210"/>
    </source>
</evidence>
<feature type="domain" description="Septum formation inhibitor MinC C-terminal" evidence="7">
    <location>
        <begin position="139"/>
        <end position="237"/>
    </location>
</feature>
<evidence type="ECO:0000256" key="6">
    <source>
        <dbReference type="HAMAP-Rule" id="MF_00267"/>
    </source>
</evidence>
<evidence type="ECO:0000256" key="5">
    <source>
        <dbReference type="ARBA" id="ARBA00025606"/>
    </source>
</evidence>
<proteinExistence type="inferred from homology"/>
<dbReference type="PANTHER" id="PTHR34108">
    <property type="entry name" value="SEPTUM SITE-DETERMINING PROTEIN MINC"/>
    <property type="match status" value="1"/>
</dbReference>
<comment type="function">
    <text evidence="5 6">Cell division inhibitor that blocks the formation of polar Z ring septums. Rapidly oscillates between the poles of the cell to destabilize FtsZ filaments that have formed before they mature into polar Z rings. Prevents FtsZ polymerization.</text>
</comment>
<dbReference type="NCBIfam" id="TIGR01222">
    <property type="entry name" value="minC"/>
    <property type="match status" value="1"/>
</dbReference>
<reference evidence="9" key="1">
    <citation type="submission" date="2018-05" db="EMBL/GenBank/DDBJ databases">
        <authorList>
            <person name="Li X."/>
        </authorList>
    </citation>
    <scope>NUCLEOTIDE SEQUENCE [LARGE SCALE GENOMIC DNA]</scope>
    <source>
        <strain evidence="9">HKS-05</strain>
    </source>
</reference>
<dbReference type="InterPro" id="IPR013033">
    <property type="entry name" value="MinC"/>
</dbReference>
<dbReference type="GO" id="GO:0000902">
    <property type="term" value="P:cell morphogenesis"/>
    <property type="evidence" value="ECO:0007669"/>
    <property type="project" value="InterPro"/>
</dbReference>
<gene>
    <name evidence="6" type="primary">minC</name>
    <name evidence="8" type="ORF">DJ021_08555</name>
</gene>
<dbReference type="Proteomes" id="UP000249842">
    <property type="component" value="Unassembled WGS sequence"/>
</dbReference>
<dbReference type="EMBL" id="QFYP01000001">
    <property type="protein sequence ID" value="RAK59852.1"/>
    <property type="molecule type" value="Genomic_DNA"/>
</dbReference>
<dbReference type="InterPro" id="IPR005526">
    <property type="entry name" value="Septum_form_inhib_MinC_C"/>
</dbReference>
<dbReference type="Pfam" id="PF03775">
    <property type="entry name" value="MinC_C"/>
    <property type="match status" value="1"/>
</dbReference>
<evidence type="ECO:0000256" key="2">
    <source>
        <dbReference type="ARBA" id="ARBA00022618"/>
    </source>
</evidence>
<keyword evidence="4 6" id="KW-0131">Cell cycle</keyword>
<keyword evidence="3 6" id="KW-0717">Septation</keyword>
<dbReference type="PANTHER" id="PTHR34108:SF1">
    <property type="entry name" value="SEPTUM SITE-DETERMINING PROTEIN MINC"/>
    <property type="match status" value="1"/>
</dbReference>
<protein>
    <recommendedName>
        <fullName evidence="6">Probable septum site-determining protein MinC</fullName>
    </recommendedName>
</protein>
<evidence type="ECO:0000259" key="7">
    <source>
        <dbReference type="Pfam" id="PF03775"/>
    </source>
</evidence>
<accession>A0A328AXM1</accession>
<dbReference type="OrthoDB" id="9794530at2"/>
<dbReference type="HAMAP" id="MF_00267">
    <property type="entry name" value="MinC"/>
    <property type="match status" value="1"/>
</dbReference>
<evidence type="ECO:0000313" key="9">
    <source>
        <dbReference type="Proteomes" id="UP000249842"/>
    </source>
</evidence>
<dbReference type="SUPFAM" id="SSF63848">
    <property type="entry name" value="Cell-division inhibitor MinC, C-terminal domain"/>
    <property type="match status" value="1"/>
</dbReference>